<comment type="caution">
    <text evidence="3">The sequence shown here is derived from an EMBL/GenBank/DDBJ whole genome shotgun (WGS) entry which is preliminary data.</text>
</comment>
<reference evidence="3 4" key="1">
    <citation type="submission" date="2016-03" db="EMBL/GenBank/DDBJ databases">
        <title>Genome sequence of Variovorax paradoxus KB5.</title>
        <authorList>
            <person name="Jeong H."/>
            <person name="Hong C.E."/>
            <person name="Jo S.H."/>
            <person name="Park J.M."/>
        </authorList>
    </citation>
    <scope>NUCLEOTIDE SEQUENCE [LARGE SCALE GENOMIC DNA]</scope>
    <source>
        <strain evidence="3 4">KB5</strain>
    </source>
</reference>
<evidence type="ECO:0000256" key="2">
    <source>
        <dbReference type="SAM" id="SignalP"/>
    </source>
</evidence>
<evidence type="ECO:0000313" key="4">
    <source>
        <dbReference type="Proteomes" id="UP000077852"/>
    </source>
</evidence>
<feature type="compositionally biased region" description="Low complexity" evidence="1">
    <location>
        <begin position="129"/>
        <end position="141"/>
    </location>
</feature>
<protein>
    <recommendedName>
        <fullName evidence="5">DUF3613 domain-containing protein</fullName>
    </recommendedName>
</protein>
<evidence type="ECO:0008006" key="5">
    <source>
        <dbReference type="Google" id="ProtNLM"/>
    </source>
</evidence>
<dbReference type="Proteomes" id="UP000077852">
    <property type="component" value="Unassembled WGS sequence"/>
</dbReference>
<feature type="chain" id="PRO_5041741469" description="DUF3613 domain-containing protein" evidence="2">
    <location>
        <begin position="26"/>
        <end position="141"/>
    </location>
</feature>
<feature type="signal peptide" evidence="2">
    <location>
        <begin position="1"/>
        <end position="25"/>
    </location>
</feature>
<dbReference type="InterPro" id="IPR022053">
    <property type="entry name" value="DUF3613"/>
</dbReference>
<dbReference type="RefSeq" id="WP_081270817.1">
    <property type="nucleotide sequence ID" value="NZ_LVHG01000081.1"/>
</dbReference>
<sequence>MNKITGLRAGALAAALLASATSTMAQVNAKANEVDAKPAAISASADTPKADAVAPGSQEQFAEAEEFELVPLQVGDATQSLLAWQRSGEIASPSPRTIAGNVASRSYDRYMKSFEFPIPERLGSTVNKSSGSASGTSSGTR</sequence>
<dbReference type="EMBL" id="LVHG01000081">
    <property type="protein sequence ID" value="OAK58283.1"/>
    <property type="molecule type" value="Genomic_DNA"/>
</dbReference>
<proteinExistence type="predicted"/>
<keyword evidence="2" id="KW-0732">Signal</keyword>
<dbReference type="AlphaFoldDB" id="A0AA91DIU3"/>
<organism evidence="3 4">
    <name type="scientific">Variovorax paradoxus</name>
    <dbReference type="NCBI Taxonomy" id="34073"/>
    <lineage>
        <taxon>Bacteria</taxon>
        <taxon>Pseudomonadati</taxon>
        <taxon>Pseudomonadota</taxon>
        <taxon>Betaproteobacteria</taxon>
        <taxon>Burkholderiales</taxon>
        <taxon>Comamonadaceae</taxon>
        <taxon>Variovorax</taxon>
    </lineage>
</organism>
<evidence type="ECO:0000256" key="1">
    <source>
        <dbReference type="SAM" id="MobiDB-lite"/>
    </source>
</evidence>
<name>A0AA91DIU3_VARPD</name>
<evidence type="ECO:0000313" key="3">
    <source>
        <dbReference type="EMBL" id="OAK58283.1"/>
    </source>
</evidence>
<feature type="region of interest" description="Disordered" evidence="1">
    <location>
        <begin position="121"/>
        <end position="141"/>
    </location>
</feature>
<gene>
    <name evidence="3" type="ORF">A3K87_29000</name>
</gene>
<dbReference type="Pfam" id="PF12266">
    <property type="entry name" value="DUF3613"/>
    <property type="match status" value="1"/>
</dbReference>
<accession>A0AA91DIU3</accession>